<name>A0A0K2TXM8_LEPSM</name>
<feature type="signal peptide" evidence="3">
    <location>
        <begin position="1"/>
        <end position="19"/>
    </location>
</feature>
<sequence>MRNLLKISLILFISYSVDSYPKESATNVEEEESISSSTFRTAQLLISPKQNARILEPSSTFFIVPTSSTLENSLHSDNNNINSKQTPEEKYIRNETLIEETTESEYVINTSLSYTDTHDENNSTPPPSIPSTFYTESPMEKITSSLVTESSSESGGTSIYLNLAPENEMNIEESRETTLPSSPDSEKVITYTTTLPMIYTELITESPQSDFNSVNTIMSSSNTSPSTITTIRGLTTIPKYLPITTKTPPSKYFTPSKETTKSSFPVHKDTKNRDPLLYHYQNDAHWDVSMDDMDFTDYEESVQKEKSRLNNVQLMDGGVQDSMTIVLTPIKYVSDAMVHIKYKRISKDPTEEMSKESSDTSDPGRLEMSHDVSFPLLNEENKRNLDNLPEGWYYVCAEVTKFDKMLEQECFRARIFEKASVAPLPTGIIVLIVLGMVSIALLCLYIIYNKLQNSRRKKKDKEMQDRVQKMAQKEKELNEQNKPAFHHIYVDPDEPYEERCIM</sequence>
<protein>
    <submittedName>
        <fullName evidence="4">Uncharacterized protein</fullName>
    </submittedName>
</protein>
<feature type="transmembrane region" description="Helical" evidence="2">
    <location>
        <begin position="428"/>
        <end position="448"/>
    </location>
</feature>
<evidence type="ECO:0000256" key="1">
    <source>
        <dbReference type="SAM" id="MobiDB-lite"/>
    </source>
</evidence>
<reference evidence="4" key="1">
    <citation type="submission" date="2014-05" db="EMBL/GenBank/DDBJ databases">
        <authorList>
            <person name="Chronopoulou M."/>
        </authorList>
    </citation>
    <scope>NUCLEOTIDE SEQUENCE</scope>
    <source>
        <tissue evidence="4">Whole organism</tissue>
    </source>
</reference>
<keyword evidence="2" id="KW-0812">Transmembrane</keyword>
<dbReference type="CDD" id="cd14686">
    <property type="entry name" value="bZIP"/>
    <property type="match status" value="1"/>
</dbReference>
<dbReference type="AlphaFoldDB" id="A0A0K2TXM8"/>
<dbReference type="EMBL" id="HACA01013071">
    <property type="protein sequence ID" value="CDW30432.1"/>
    <property type="molecule type" value="Transcribed_RNA"/>
</dbReference>
<evidence type="ECO:0000256" key="2">
    <source>
        <dbReference type="SAM" id="Phobius"/>
    </source>
</evidence>
<evidence type="ECO:0000256" key="3">
    <source>
        <dbReference type="SAM" id="SignalP"/>
    </source>
</evidence>
<keyword evidence="2" id="KW-1133">Transmembrane helix</keyword>
<organism evidence="4">
    <name type="scientific">Lepeophtheirus salmonis</name>
    <name type="common">Salmon louse</name>
    <name type="synonym">Caligus salmonis</name>
    <dbReference type="NCBI Taxonomy" id="72036"/>
    <lineage>
        <taxon>Eukaryota</taxon>
        <taxon>Metazoa</taxon>
        <taxon>Ecdysozoa</taxon>
        <taxon>Arthropoda</taxon>
        <taxon>Crustacea</taxon>
        <taxon>Multicrustacea</taxon>
        <taxon>Hexanauplia</taxon>
        <taxon>Copepoda</taxon>
        <taxon>Siphonostomatoida</taxon>
        <taxon>Caligidae</taxon>
        <taxon>Lepeophtheirus</taxon>
    </lineage>
</organism>
<proteinExistence type="predicted"/>
<keyword evidence="3" id="KW-0732">Signal</keyword>
<evidence type="ECO:0000313" key="4">
    <source>
        <dbReference type="EMBL" id="CDW30432.1"/>
    </source>
</evidence>
<feature type="chain" id="PRO_5005488239" evidence="3">
    <location>
        <begin position="20"/>
        <end position="502"/>
    </location>
</feature>
<accession>A0A0K2TXM8</accession>
<keyword evidence="2" id="KW-0472">Membrane</keyword>
<feature type="region of interest" description="Disordered" evidence="1">
    <location>
        <begin position="348"/>
        <end position="367"/>
    </location>
</feature>